<name>A0A1A6GDG7_NEOLE</name>
<protein>
    <submittedName>
        <fullName evidence="1">Uncharacterized protein</fullName>
    </submittedName>
</protein>
<feature type="non-terminal residue" evidence="1">
    <location>
        <position position="117"/>
    </location>
</feature>
<reference evidence="1 2" key="1">
    <citation type="submission" date="2016-06" db="EMBL/GenBank/DDBJ databases">
        <title>The Draft Genome Sequence and Annotation of the Desert Woodrat Neotoma lepida.</title>
        <authorList>
            <person name="Campbell M."/>
            <person name="Oakeson K.F."/>
            <person name="Yandell M."/>
            <person name="Halpert J.R."/>
            <person name="Dearing D."/>
        </authorList>
    </citation>
    <scope>NUCLEOTIDE SEQUENCE [LARGE SCALE GENOMIC DNA]</scope>
    <source>
        <strain evidence="1">417</strain>
        <tissue evidence="1">Liver</tissue>
    </source>
</reference>
<gene>
    <name evidence="1" type="ORF">A6R68_07190</name>
</gene>
<dbReference type="EMBL" id="LZPO01097254">
    <property type="protein sequence ID" value="OBS64273.1"/>
    <property type="molecule type" value="Genomic_DNA"/>
</dbReference>
<evidence type="ECO:0000313" key="2">
    <source>
        <dbReference type="Proteomes" id="UP000092124"/>
    </source>
</evidence>
<dbReference type="AlphaFoldDB" id="A0A1A6GDG7"/>
<comment type="caution">
    <text evidence="1">The sequence shown here is derived from an EMBL/GenBank/DDBJ whole genome shotgun (WGS) entry which is preliminary data.</text>
</comment>
<sequence length="117" mass="12699">MNARLPLAFVVLRAEKPLAWGRFVVQPRCSELDTTEIEASLGSRASPEVVRGRPRGADRWRAAWPAFPATAARGPQAILQNNRGDSLLSLATLLCWHPPQLHTKMPGPPGDSVLGVV</sequence>
<organism evidence="1 2">
    <name type="scientific">Neotoma lepida</name>
    <name type="common">Desert woodrat</name>
    <dbReference type="NCBI Taxonomy" id="56216"/>
    <lineage>
        <taxon>Eukaryota</taxon>
        <taxon>Metazoa</taxon>
        <taxon>Chordata</taxon>
        <taxon>Craniata</taxon>
        <taxon>Vertebrata</taxon>
        <taxon>Euteleostomi</taxon>
        <taxon>Mammalia</taxon>
        <taxon>Eutheria</taxon>
        <taxon>Euarchontoglires</taxon>
        <taxon>Glires</taxon>
        <taxon>Rodentia</taxon>
        <taxon>Myomorpha</taxon>
        <taxon>Muroidea</taxon>
        <taxon>Cricetidae</taxon>
        <taxon>Neotominae</taxon>
        <taxon>Neotoma</taxon>
    </lineage>
</organism>
<accession>A0A1A6GDG7</accession>
<proteinExistence type="predicted"/>
<evidence type="ECO:0000313" key="1">
    <source>
        <dbReference type="EMBL" id="OBS64273.1"/>
    </source>
</evidence>
<keyword evidence="2" id="KW-1185">Reference proteome</keyword>
<dbReference type="Proteomes" id="UP000092124">
    <property type="component" value="Unassembled WGS sequence"/>
</dbReference>